<dbReference type="GO" id="GO:0007566">
    <property type="term" value="P:embryo implantation"/>
    <property type="evidence" value="ECO:0007669"/>
    <property type="project" value="Ensembl"/>
</dbReference>
<dbReference type="Proteomes" id="UP000694381">
    <property type="component" value="Unassembled WGS sequence"/>
</dbReference>
<dbReference type="GO" id="GO:0031647">
    <property type="term" value="P:regulation of protein stability"/>
    <property type="evidence" value="ECO:0007669"/>
    <property type="project" value="Ensembl"/>
</dbReference>
<keyword evidence="2" id="KW-0433">Leucine-rich repeat</keyword>
<dbReference type="GO" id="GO:0005739">
    <property type="term" value="C:mitochondrion"/>
    <property type="evidence" value="ECO:0007669"/>
    <property type="project" value="Ensembl"/>
</dbReference>
<accession>A0A8C6RES9</accession>
<dbReference type="GO" id="GO:0140089">
    <property type="term" value="P:protein storage"/>
    <property type="evidence" value="ECO:0007669"/>
    <property type="project" value="Ensembl"/>
</dbReference>
<evidence type="ECO:0000313" key="7">
    <source>
        <dbReference type="Ensembl" id="ENSNGAP00000017481.1"/>
    </source>
</evidence>
<dbReference type="Pfam" id="PF05729">
    <property type="entry name" value="NACHT"/>
    <property type="match status" value="1"/>
</dbReference>
<dbReference type="GO" id="GO:0045179">
    <property type="term" value="C:apical cortex"/>
    <property type="evidence" value="ECO:0007669"/>
    <property type="project" value="Ensembl"/>
</dbReference>
<dbReference type="GO" id="GO:0009887">
    <property type="term" value="P:animal organ morphogenesis"/>
    <property type="evidence" value="ECO:0007669"/>
    <property type="project" value="Ensembl"/>
</dbReference>
<organism evidence="7 8">
    <name type="scientific">Nannospalax galili</name>
    <name type="common">Northern Israeli blind subterranean mole rat</name>
    <name type="synonym">Spalax galili</name>
    <dbReference type="NCBI Taxonomy" id="1026970"/>
    <lineage>
        <taxon>Eukaryota</taxon>
        <taxon>Metazoa</taxon>
        <taxon>Chordata</taxon>
        <taxon>Craniata</taxon>
        <taxon>Vertebrata</taxon>
        <taxon>Euteleostomi</taxon>
        <taxon>Mammalia</taxon>
        <taxon>Eutheria</taxon>
        <taxon>Euarchontoglires</taxon>
        <taxon>Glires</taxon>
        <taxon>Rodentia</taxon>
        <taxon>Myomorpha</taxon>
        <taxon>Muroidea</taxon>
        <taxon>Spalacidae</taxon>
        <taxon>Spalacinae</taxon>
        <taxon>Nannospalax</taxon>
    </lineage>
</organism>
<dbReference type="GO" id="GO:0051293">
    <property type="term" value="P:establishment of spindle localization"/>
    <property type="evidence" value="ECO:0007669"/>
    <property type="project" value="Ensembl"/>
</dbReference>
<feature type="domain" description="NACHT" evidence="6">
    <location>
        <begin position="96"/>
        <end position="227"/>
    </location>
</feature>
<keyword evidence="4" id="KW-0547">Nucleotide-binding</keyword>
<dbReference type="GO" id="GO:0005730">
    <property type="term" value="C:nucleolus"/>
    <property type="evidence" value="ECO:0007669"/>
    <property type="project" value="Ensembl"/>
</dbReference>
<dbReference type="Gene3D" id="3.40.50.300">
    <property type="entry name" value="P-loop containing nucleotide triphosphate hydrolases"/>
    <property type="match status" value="1"/>
</dbReference>
<evidence type="ECO:0000313" key="8">
    <source>
        <dbReference type="Proteomes" id="UP000694381"/>
    </source>
</evidence>
<name>A0A8C6RES9_NANGA</name>
<sequence>PSEVTTSEENVCLSPNSQGRVETHVVQAGPKLYVNFTESKTSFFCPLLPDHGGDQQDYKAHMVAKLKTSVEVHHDSPDIQILLDAFKPDQKGFQPHTVVLHGKSGIGKSALARRIVLGWAQGELYQDMFSYIIVLSTREMKWTEESSFAKLIAREWPNSQAPVAQIMSQPERLLFVVDSFDDLDSTTIHDDTRLCGDWNREQLVSILMYSLLKKALLPESFLMILTRDTGLEKLKSAVVSPQYILVEGMSCKERTQLLLSHIASDHRKAQVFHSVMDNHQLFDQCQIPSVCLLVCEALQLQERLGRSCAPCHQTLTGLYTTFVFHQLTPRDPFQSCLSQEERVSLMGLCRMAVEGVWNMRSVFYSNDLRSHGLKESELRALFHMNILLHEDRGERCFTFFHLSLQDFCAALYYVLEGLERWDYYFLFIKNLRGITELQQTGSNAHLLRMKQFLFGLVNKDTMKALELLLGRPVSPAVKQKLWRWVSLLGQQVNTTSTQVDVLNAFHYLYETQDKEFVSLSLNSFQEVWLTVSRRMDLMVSSFCLQHCQNLRKIRVDVKDIFSVDKTAELCPMAPQRTERKALIVEWWENFCSVLGSHPNLEQLHLGSSILSEWAMKTLCIQLRHPACKIQNLTFKSAEVAPGLQYLWMTLISNRNLKYLNLGSTLLREEDVKMACNALRHPKCFLETLRLDSCELSNTCYPMVSQLLNSSTSLKSLSLARNKVAEDSMKSLCDALMSSKCGLQRLILDSCDLKSASFHVLSSALLSNRKLTHLCLSNNDLGTEEMRLLCQSLRHPGCTLQRLILNDCNLRGQAYGFLALTLMNNTQLTHLSLTMNPVEDSGMKLLCEAIREPTCHLQDLELVHCQLTGNCCKDLACVITRNKYLRSLDLGANALGDSGVVALCEGLKQRDSHLRRLGLEACRLTSDCCQELSSALSCNQHLISLNLVRNDFSTSGMMKLCSAFMHPTSNLWMIGLWKKEYHAQVRRQLEELQLLKPHMMIKGDWYSFDEDDRCWWKN</sequence>
<keyword evidence="5" id="KW-0067">ATP-binding</keyword>
<dbReference type="SUPFAM" id="SSF52540">
    <property type="entry name" value="P-loop containing nucleoside triphosphate hydrolases"/>
    <property type="match status" value="1"/>
</dbReference>
<reference evidence="7" key="2">
    <citation type="submission" date="2025-09" db="UniProtKB">
        <authorList>
            <consortium name="Ensembl"/>
        </authorList>
    </citation>
    <scope>IDENTIFICATION</scope>
</reference>
<dbReference type="GO" id="GO:0007015">
    <property type="term" value="P:actin filament organization"/>
    <property type="evidence" value="ECO:0007669"/>
    <property type="project" value="Ensembl"/>
</dbReference>
<comment type="similarity">
    <text evidence="1">Belongs to the NLRP family.</text>
</comment>
<evidence type="ECO:0000256" key="4">
    <source>
        <dbReference type="ARBA" id="ARBA00022741"/>
    </source>
</evidence>
<dbReference type="InterPro" id="IPR032675">
    <property type="entry name" value="LRR_dom_sf"/>
</dbReference>
<proteinExistence type="inferred from homology"/>
<keyword evidence="8" id="KW-1185">Reference proteome</keyword>
<dbReference type="Pfam" id="PF13516">
    <property type="entry name" value="LRR_6"/>
    <property type="match status" value="3"/>
</dbReference>
<dbReference type="Pfam" id="PF17776">
    <property type="entry name" value="NLRC4_HD2"/>
    <property type="match status" value="1"/>
</dbReference>
<dbReference type="InterPro" id="IPR050637">
    <property type="entry name" value="NLRP_innate_immun_reg"/>
</dbReference>
<dbReference type="GO" id="GO:0032880">
    <property type="term" value="P:regulation of protein localization"/>
    <property type="evidence" value="ECO:0007669"/>
    <property type="project" value="Ensembl"/>
</dbReference>
<dbReference type="InterPro" id="IPR001611">
    <property type="entry name" value="Leu-rich_rpt"/>
</dbReference>
<dbReference type="GO" id="GO:0043487">
    <property type="term" value="P:regulation of RNA stability"/>
    <property type="evidence" value="ECO:0007669"/>
    <property type="project" value="Ensembl"/>
</dbReference>
<dbReference type="SMART" id="SM00368">
    <property type="entry name" value="LRR_RI"/>
    <property type="match status" value="11"/>
</dbReference>
<dbReference type="PANTHER" id="PTHR45690:SF7">
    <property type="entry name" value="NACHT, LRR AND PYD DOMAINS-CONTAINING PROTEIN 5"/>
    <property type="match status" value="1"/>
</dbReference>
<evidence type="ECO:0000259" key="6">
    <source>
        <dbReference type="PROSITE" id="PS50837"/>
    </source>
</evidence>
<dbReference type="InterPro" id="IPR041075">
    <property type="entry name" value="NOD1/2_WH"/>
</dbReference>
<dbReference type="GO" id="GO:0106333">
    <property type="term" value="C:subcortical maternal complex"/>
    <property type="evidence" value="ECO:0007669"/>
    <property type="project" value="Ensembl"/>
</dbReference>
<evidence type="ECO:0000256" key="2">
    <source>
        <dbReference type="ARBA" id="ARBA00022614"/>
    </source>
</evidence>
<evidence type="ECO:0000256" key="3">
    <source>
        <dbReference type="ARBA" id="ARBA00022737"/>
    </source>
</evidence>
<dbReference type="InterPro" id="IPR007111">
    <property type="entry name" value="NACHT_NTPase"/>
</dbReference>
<dbReference type="Pfam" id="PF17779">
    <property type="entry name" value="WHD_NOD2"/>
    <property type="match status" value="1"/>
</dbReference>
<dbReference type="GO" id="GO:0005829">
    <property type="term" value="C:cytosol"/>
    <property type="evidence" value="ECO:0007669"/>
    <property type="project" value="Ensembl"/>
</dbReference>
<protein>
    <submittedName>
        <fullName evidence="7">NLR family, pyrin domain containing 5</fullName>
    </submittedName>
</protein>
<dbReference type="InterPro" id="IPR027417">
    <property type="entry name" value="P-loop_NTPase"/>
</dbReference>
<reference evidence="7" key="1">
    <citation type="submission" date="2025-08" db="UniProtKB">
        <authorList>
            <consortium name="Ensembl"/>
        </authorList>
    </citation>
    <scope>IDENTIFICATION</scope>
</reference>
<keyword evidence="3" id="KW-0677">Repeat</keyword>
<dbReference type="GO" id="GO:0005524">
    <property type="term" value="F:ATP binding"/>
    <property type="evidence" value="ECO:0007669"/>
    <property type="project" value="UniProtKB-KW"/>
</dbReference>
<dbReference type="Gene3D" id="3.80.10.10">
    <property type="entry name" value="Ribonuclease Inhibitor"/>
    <property type="match status" value="1"/>
</dbReference>
<dbReference type="PROSITE" id="PS50837">
    <property type="entry name" value="NACHT"/>
    <property type="match status" value="1"/>
</dbReference>
<dbReference type="SUPFAM" id="SSF52047">
    <property type="entry name" value="RNI-like"/>
    <property type="match status" value="1"/>
</dbReference>
<dbReference type="GO" id="GO:0051302">
    <property type="term" value="P:regulation of cell division"/>
    <property type="evidence" value="ECO:0007669"/>
    <property type="project" value="Ensembl"/>
</dbReference>
<dbReference type="GO" id="GO:0015631">
    <property type="term" value="F:tubulin binding"/>
    <property type="evidence" value="ECO:0007669"/>
    <property type="project" value="Ensembl"/>
</dbReference>
<evidence type="ECO:0000256" key="5">
    <source>
        <dbReference type="ARBA" id="ARBA00022840"/>
    </source>
</evidence>
<dbReference type="InterPro" id="IPR041267">
    <property type="entry name" value="NLRP_HD2"/>
</dbReference>
<dbReference type="GeneTree" id="ENSGT00940000162898"/>
<dbReference type="GO" id="GO:0008104">
    <property type="term" value="P:intracellular protein localization"/>
    <property type="evidence" value="ECO:0007669"/>
    <property type="project" value="Ensembl"/>
</dbReference>
<dbReference type="GO" id="GO:0050727">
    <property type="term" value="P:regulation of inflammatory response"/>
    <property type="evidence" value="ECO:0007669"/>
    <property type="project" value="TreeGrafter"/>
</dbReference>
<dbReference type="PANTHER" id="PTHR45690">
    <property type="entry name" value="NACHT, LRR AND PYD DOMAINS-CONTAINING PROTEIN 12"/>
    <property type="match status" value="1"/>
</dbReference>
<dbReference type="GO" id="GO:0065003">
    <property type="term" value="P:protein-containing complex assembly"/>
    <property type="evidence" value="ECO:0007669"/>
    <property type="project" value="Ensembl"/>
</dbReference>
<dbReference type="GO" id="GO:0001701">
    <property type="term" value="P:in utero embryonic development"/>
    <property type="evidence" value="ECO:0007669"/>
    <property type="project" value="Ensembl"/>
</dbReference>
<dbReference type="GO" id="GO:0140094">
    <property type="term" value="F:structural constituent of cytoplasmic lattice"/>
    <property type="evidence" value="ECO:0007669"/>
    <property type="project" value="Ensembl"/>
</dbReference>
<dbReference type="GO" id="GO:0060473">
    <property type="term" value="C:cortical granule"/>
    <property type="evidence" value="ECO:0007669"/>
    <property type="project" value="Ensembl"/>
</dbReference>
<evidence type="ECO:0000256" key="1">
    <source>
        <dbReference type="ARBA" id="ARBA00008665"/>
    </source>
</evidence>
<dbReference type="OMA" id="WKISIHI"/>
<dbReference type="AlphaFoldDB" id="A0A8C6RES9"/>
<dbReference type="GO" id="GO:0140095">
    <property type="term" value="C:cytoplasmic lattice"/>
    <property type="evidence" value="ECO:0007669"/>
    <property type="project" value="Ensembl"/>
</dbReference>
<dbReference type="GO" id="GO:0060471">
    <property type="term" value="P:cortical granule exocytosis"/>
    <property type="evidence" value="ECO:0007669"/>
    <property type="project" value="Ensembl"/>
</dbReference>
<dbReference type="GO" id="GO:0040019">
    <property type="term" value="P:positive regulation of embryonic development"/>
    <property type="evidence" value="ECO:0007669"/>
    <property type="project" value="Ensembl"/>
</dbReference>
<dbReference type="GO" id="GO:0005794">
    <property type="term" value="C:Golgi apparatus"/>
    <property type="evidence" value="ECO:0007669"/>
    <property type="project" value="Ensembl"/>
</dbReference>
<dbReference type="Ensembl" id="ENSNGAT00000023111.1">
    <property type="protein sequence ID" value="ENSNGAP00000017481.1"/>
    <property type="gene ID" value="ENSNGAG00000017882.1"/>
</dbReference>